<evidence type="ECO:0000313" key="5">
    <source>
        <dbReference type="Proteomes" id="UP000253529"/>
    </source>
</evidence>
<evidence type="ECO:0000256" key="1">
    <source>
        <dbReference type="SAM" id="SignalP"/>
    </source>
</evidence>
<dbReference type="Gene3D" id="1.10.8.350">
    <property type="entry name" value="Bacterial muramidase"/>
    <property type="match status" value="1"/>
</dbReference>
<name>A0A366F8U9_9HYPH</name>
<dbReference type="InterPro" id="IPR036366">
    <property type="entry name" value="PGBDSf"/>
</dbReference>
<feature type="domain" description="Transglycosylase SLT" evidence="3">
    <location>
        <begin position="24"/>
        <end position="311"/>
    </location>
</feature>
<dbReference type="GO" id="GO:0009253">
    <property type="term" value="P:peptidoglycan catabolic process"/>
    <property type="evidence" value="ECO:0007669"/>
    <property type="project" value="TreeGrafter"/>
</dbReference>
<dbReference type="OrthoDB" id="9808544at2"/>
<dbReference type="Proteomes" id="UP000253529">
    <property type="component" value="Unassembled WGS sequence"/>
</dbReference>
<organism evidence="4 5">
    <name type="scientific">Roseiarcus fermentans</name>
    <dbReference type="NCBI Taxonomy" id="1473586"/>
    <lineage>
        <taxon>Bacteria</taxon>
        <taxon>Pseudomonadati</taxon>
        <taxon>Pseudomonadota</taxon>
        <taxon>Alphaproteobacteria</taxon>
        <taxon>Hyphomicrobiales</taxon>
        <taxon>Roseiarcaceae</taxon>
        <taxon>Roseiarcus</taxon>
    </lineage>
</organism>
<feature type="signal peptide" evidence="1">
    <location>
        <begin position="1"/>
        <end position="22"/>
    </location>
</feature>
<dbReference type="GO" id="GO:0008933">
    <property type="term" value="F:peptidoglycan lytic transglycosylase activity"/>
    <property type="evidence" value="ECO:0007669"/>
    <property type="project" value="TreeGrafter"/>
</dbReference>
<dbReference type="InterPro" id="IPR043426">
    <property type="entry name" value="MltB-like"/>
</dbReference>
<accession>A0A366F8U9</accession>
<comment type="caution">
    <text evidence="4">The sequence shown here is derived from an EMBL/GenBank/DDBJ whole genome shotgun (WGS) entry which is preliminary data.</text>
</comment>
<evidence type="ECO:0000313" key="4">
    <source>
        <dbReference type="EMBL" id="RBP10546.1"/>
    </source>
</evidence>
<dbReference type="Pfam" id="PF13406">
    <property type="entry name" value="SLT_2"/>
    <property type="match status" value="1"/>
</dbReference>
<feature type="domain" description="Peptidoglycan binding-like" evidence="2">
    <location>
        <begin position="333"/>
        <end position="387"/>
    </location>
</feature>
<dbReference type="Gene3D" id="1.10.530.10">
    <property type="match status" value="1"/>
</dbReference>
<keyword evidence="1" id="KW-0732">Signal</keyword>
<proteinExistence type="predicted"/>
<dbReference type="InterPro" id="IPR023346">
    <property type="entry name" value="Lysozyme-like_dom_sf"/>
</dbReference>
<dbReference type="InterPro" id="IPR031304">
    <property type="entry name" value="SLT_2"/>
</dbReference>
<gene>
    <name evidence="4" type="ORF">DFR50_11832</name>
</gene>
<evidence type="ECO:0000259" key="3">
    <source>
        <dbReference type="Pfam" id="PF13406"/>
    </source>
</evidence>
<dbReference type="PANTHER" id="PTHR30163">
    <property type="entry name" value="MEMBRANE-BOUND LYTIC MUREIN TRANSGLYCOSYLASE B"/>
    <property type="match status" value="1"/>
</dbReference>
<dbReference type="Pfam" id="PF01471">
    <property type="entry name" value="PG_binding_1"/>
    <property type="match status" value="1"/>
</dbReference>
<dbReference type="InterPro" id="IPR011970">
    <property type="entry name" value="MltB_2"/>
</dbReference>
<dbReference type="InterPro" id="IPR002477">
    <property type="entry name" value="Peptidoglycan-bd-like"/>
</dbReference>
<evidence type="ECO:0000259" key="2">
    <source>
        <dbReference type="Pfam" id="PF01471"/>
    </source>
</evidence>
<dbReference type="PANTHER" id="PTHR30163:SF10">
    <property type="entry name" value="TRANSGLYCOLASE-RELATED"/>
    <property type="match status" value="1"/>
</dbReference>
<dbReference type="Gene3D" id="1.10.101.10">
    <property type="entry name" value="PGBD-like superfamily/PGBD"/>
    <property type="match status" value="1"/>
</dbReference>
<reference evidence="4 5" key="1">
    <citation type="submission" date="2018-06" db="EMBL/GenBank/DDBJ databases">
        <title>Genomic Encyclopedia of Type Strains, Phase IV (KMG-IV): sequencing the most valuable type-strain genomes for metagenomic binning, comparative biology and taxonomic classification.</title>
        <authorList>
            <person name="Goeker M."/>
        </authorList>
    </citation>
    <scope>NUCLEOTIDE SEQUENCE [LARGE SCALE GENOMIC DNA]</scope>
    <source>
        <strain evidence="4 5">DSM 24875</strain>
    </source>
</reference>
<dbReference type="SUPFAM" id="SSF53955">
    <property type="entry name" value="Lysozyme-like"/>
    <property type="match status" value="1"/>
</dbReference>
<dbReference type="SUPFAM" id="SSF47090">
    <property type="entry name" value="PGBD-like"/>
    <property type="match status" value="1"/>
</dbReference>
<dbReference type="RefSeq" id="WP_113890377.1">
    <property type="nucleotide sequence ID" value="NZ_QNRK01000018.1"/>
</dbReference>
<dbReference type="InterPro" id="IPR036365">
    <property type="entry name" value="PGBD-like_sf"/>
</dbReference>
<feature type="chain" id="PRO_5016594443" evidence="1">
    <location>
        <begin position="23"/>
        <end position="389"/>
    </location>
</feature>
<keyword evidence="5" id="KW-1185">Reference proteome</keyword>
<sequence>MTRLALVSLAVVAATAAAPARADFASCVAALRADAAHAGISSGTIDQAFSGLEPDMKVLDLQKVQPEFKTPIWDYVDGLVDEERVADGKAAMAREARALAHAEQAYGVSRYMLAAIWGVESNFGTEMGGRPLVKSLSTLACFGERAGYFRSELMATLKIIDRGDIPAEKLAGSWAGAFGQTQFMPSSYLRLAAPGSDGGRDIVDSADDALASTAHYFVKSGWRSGVPWGFEVRLPPGYAGPSGRKAKQPMSAWAARGIARVDGRPLGEGEAGLLLPAGADGPAFLVTRNFDVVYSYNAAESYSLAACVLADRLAGGAGIVTPWPTDDPGLSRVERRELQTLLARRGYDVGQPDGAIGNKTKEAIADFQGKVGLPVNGRASQKVLQALRQ</sequence>
<protein>
    <submittedName>
        <fullName evidence="4">Lytic murein transglycosylase</fullName>
    </submittedName>
</protein>
<dbReference type="AlphaFoldDB" id="A0A366F8U9"/>
<dbReference type="EMBL" id="QNRK01000018">
    <property type="protein sequence ID" value="RBP10546.1"/>
    <property type="molecule type" value="Genomic_DNA"/>
</dbReference>
<dbReference type="NCBIfam" id="TIGR02283">
    <property type="entry name" value="MltB_2"/>
    <property type="match status" value="1"/>
</dbReference>